<evidence type="ECO:0000313" key="1">
    <source>
        <dbReference type="EMBL" id="KAI4373509.1"/>
    </source>
</evidence>
<dbReference type="Proteomes" id="UP001057402">
    <property type="component" value="Chromosome 4"/>
</dbReference>
<comment type="caution">
    <text evidence="1">The sequence shown here is derived from an EMBL/GenBank/DDBJ whole genome shotgun (WGS) entry which is preliminary data.</text>
</comment>
<keyword evidence="2" id="KW-1185">Reference proteome</keyword>
<proteinExistence type="predicted"/>
<sequence length="302" mass="34160">MKVPCCLFRNFSYVPPPPLVPVQLPSSGEAHLWYVVPDEVKDPSLLSQYMDILSPCEKENVLSFRGEGLKKAAVLARALVRTTIARYQINGHVNPGSLKFCKNKYGKPELHWEHDLGKPEHKVHFNLSHTSSLIACAIAVNSLIGIDVEDKQRKLKSNLVSFARRYFTPHEVKVLSSIQDPELQRQHFIKLWTLKESYVKALGRGFSAQPFKTFTIRIRESESGDICALNCLDNKAGITVECMDDPNRLSKNWEFATMELMGSHYAAVCMENSAAHQTDQGSYPMRLIVRKTIPFVKDELVS</sequence>
<name>A0ACB9R3P8_9MYRT</name>
<protein>
    <submittedName>
        <fullName evidence="1">Uncharacterized protein</fullName>
    </submittedName>
</protein>
<organism evidence="1 2">
    <name type="scientific">Melastoma candidum</name>
    <dbReference type="NCBI Taxonomy" id="119954"/>
    <lineage>
        <taxon>Eukaryota</taxon>
        <taxon>Viridiplantae</taxon>
        <taxon>Streptophyta</taxon>
        <taxon>Embryophyta</taxon>
        <taxon>Tracheophyta</taxon>
        <taxon>Spermatophyta</taxon>
        <taxon>Magnoliopsida</taxon>
        <taxon>eudicotyledons</taxon>
        <taxon>Gunneridae</taxon>
        <taxon>Pentapetalae</taxon>
        <taxon>rosids</taxon>
        <taxon>malvids</taxon>
        <taxon>Myrtales</taxon>
        <taxon>Melastomataceae</taxon>
        <taxon>Melastomatoideae</taxon>
        <taxon>Melastomateae</taxon>
        <taxon>Melastoma</taxon>
    </lineage>
</organism>
<gene>
    <name evidence="1" type="ORF">MLD38_011628</name>
</gene>
<dbReference type="EMBL" id="CM042883">
    <property type="protein sequence ID" value="KAI4373509.1"/>
    <property type="molecule type" value="Genomic_DNA"/>
</dbReference>
<accession>A0ACB9R3P8</accession>
<evidence type="ECO:0000313" key="2">
    <source>
        <dbReference type="Proteomes" id="UP001057402"/>
    </source>
</evidence>
<reference evidence="2" key="1">
    <citation type="journal article" date="2023" name="Front. Plant Sci.">
        <title>Chromosomal-level genome assembly of Melastoma candidum provides insights into trichome evolution.</title>
        <authorList>
            <person name="Zhong Y."/>
            <person name="Wu W."/>
            <person name="Sun C."/>
            <person name="Zou P."/>
            <person name="Liu Y."/>
            <person name="Dai S."/>
            <person name="Zhou R."/>
        </authorList>
    </citation>
    <scope>NUCLEOTIDE SEQUENCE [LARGE SCALE GENOMIC DNA]</scope>
</reference>